<keyword evidence="3" id="KW-1185">Reference proteome</keyword>
<dbReference type="InterPro" id="IPR012869">
    <property type="entry name" value="RHH_5"/>
</dbReference>
<dbReference type="EMBL" id="JADEWZ010000034">
    <property type="protein sequence ID" value="MBE9117940.1"/>
    <property type="molecule type" value="Genomic_DNA"/>
</dbReference>
<name>A0A8J7JCW9_9CYAN</name>
<organism evidence="2 3">
    <name type="scientific">Lusitaniella coriacea LEGE 07157</name>
    <dbReference type="NCBI Taxonomy" id="945747"/>
    <lineage>
        <taxon>Bacteria</taxon>
        <taxon>Bacillati</taxon>
        <taxon>Cyanobacteriota</taxon>
        <taxon>Cyanophyceae</taxon>
        <taxon>Spirulinales</taxon>
        <taxon>Lusitaniellaceae</taxon>
        <taxon>Lusitaniella</taxon>
    </lineage>
</organism>
<reference evidence="2" key="1">
    <citation type="submission" date="2020-10" db="EMBL/GenBank/DDBJ databases">
        <authorList>
            <person name="Castelo-Branco R."/>
            <person name="Eusebio N."/>
            <person name="Adriana R."/>
            <person name="Vieira A."/>
            <person name="Brugerolle De Fraissinette N."/>
            <person name="Rezende De Castro R."/>
            <person name="Schneider M.P."/>
            <person name="Vasconcelos V."/>
            <person name="Leao P.N."/>
        </authorList>
    </citation>
    <scope>NUCLEOTIDE SEQUENCE</scope>
    <source>
        <strain evidence="2">LEGE 07157</strain>
    </source>
</reference>
<evidence type="ECO:0000313" key="2">
    <source>
        <dbReference type="EMBL" id="MBE9117940.1"/>
    </source>
</evidence>
<gene>
    <name evidence="2" type="ORF">IQ249_18745</name>
</gene>
<proteinExistence type="predicted"/>
<protein>
    <recommendedName>
        <fullName evidence="1">CopG-like ribbon-helix-helix domain-containing protein</fullName>
    </recommendedName>
</protein>
<evidence type="ECO:0000313" key="3">
    <source>
        <dbReference type="Proteomes" id="UP000654482"/>
    </source>
</evidence>
<dbReference type="RefSeq" id="WP_194031029.1">
    <property type="nucleotide sequence ID" value="NZ_JADEWZ010000034.1"/>
</dbReference>
<feature type="domain" description="CopG-like ribbon-helix-helix" evidence="1">
    <location>
        <begin position="2"/>
        <end position="44"/>
    </location>
</feature>
<dbReference type="Pfam" id="PF07878">
    <property type="entry name" value="RHH_5"/>
    <property type="match status" value="1"/>
</dbReference>
<sequence length="61" mass="6790">MSKRIHVTIPDYVYEGLERRADKQGRPIASLASFILEVALLEAQKRGELSPDPEKPKRGGA</sequence>
<dbReference type="AlphaFoldDB" id="A0A8J7JCW9"/>
<dbReference type="Proteomes" id="UP000654482">
    <property type="component" value="Unassembled WGS sequence"/>
</dbReference>
<comment type="caution">
    <text evidence="2">The sequence shown here is derived from an EMBL/GenBank/DDBJ whole genome shotgun (WGS) entry which is preliminary data.</text>
</comment>
<evidence type="ECO:0000259" key="1">
    <source>
        <dbReference type="Pfam" id="PF07878"/>
    </source>
</evidence>
<accession>A0A8J7JCW9</accession>